<dbReference type="InterPro" id="IPR014729">
    <property type="entry name" value="Rossmann-like_a/b/a_fold"/>
</dbReference>
<comment type="cofactor">
    <cofactor evidence="9">
        <name>Mg(2+)</name>
        <dbReference type="ChEBI" id="CHEBI:18420"/>
    </cofactor>
</comment>
<comment type="function">
    <text evidence="9">Reversibly transfers an adenylyl group from ATP to 4'-phosphopantetheine, yielding dephospho-CoA (dPCoA) and pyrophosphate.</text>
</comment>
<dbReference type="InterPro" id="IPR001980">
    <property type="entry name" value="PPAT"/>
</dbReference>
<proteinExistence type="inferred from homology"/>
<dbReference type="SUPFAM" id="SSF52374">
    <property type="entry name" value="Nucleotidylyl transferase"/>
    <property type="match status" value="1"/>
</dbReference>
<keyword evidence="2 9" id="KW-0808">Transferase</keyword>
<dbReference type="GO" id="GO:0005524">
    <property type="term" value="F:ATP binding"/>
    <property type="evidence" value="ECO:0007669"/>
    <property type="project" value="UniProtKB-KW"/>
</dbReference>
<evidence type="ECO:0000256" key="1">
    <source>
        <dbReference type="ARBA" id="ARBA00022490"/>
    </source>
</evidence>
<feature type="binding site" evidence="9">
    <location>
        <begin position="88"/>
        <end position="90"/>
    </location>
    <ligand>
        <name>ATP</name>
        <dbReference type="ChEBI" id="CHEBI:30616"/>
    </ligand>
</feature>
<keyword evidence="12" id="KW-1185">Reference proteome</keyword>
<sequence>MIKVVFPGSFDPPTKGHLDIIRRCSRIFDSVTVLIAEHPTKKGMFTINERLELLNEMIKDFSNVSVDYYDGLVVKYAEHNEISVIVRGLRNNSDYQYEYELDMANKVASNSIETFFINATPGMVSIKSSLVKELFGYSVDVSSFVTPNVYEAMKRRQ</sequence>
<feature type="binding site" evidence="9">
    <location>
        <position position="73"/>
    </location>
    <ligand>
        <name>substrate</name>
    </ligand>
</feature>
<feature type="domain" description="Cytidyltransferase-like" evidence="10">
    <location>
        <begin position="5"/>
        <end position="133"/>
    </location>
</feature>
<feature type="binding site" evidence="9">
    <location>
        <position position="9"/>
    </location>
    <ligand>
        <name>substrate</name>
    </ligand>
</feature>
<keyword evidence="5 9" id="KW-0067">ATP-binding</keyword>
<evidence type="ECO:0000256" key="4">
    <source>
        <dbReference type="ARBA" id="ARBA00022741"/>
    </source>
</evidence>
<dbReference type="Pfam" id="PF01467">
    <property type="entry name" value="CTP_transf_like"/>
    <property type="match status" value="1"/>
</dbReference>
<evidence type="ECO:0000256" key="7">
    <source>
        <dbReference type="ARBA" id="ARBA00022993"/>
    </source>
</evidence>
<feature type="binding site" evidence="9">
    <location>
        <begin position="9"/>
        <end position="10"/>
    </location>
    <ligand>
        <name>ATP</name>
        <dbReference type="ChEBI" id="CHEBI:30616"/>
    </ligand>
</feature>
<dbReference type="GO" id="GO:0005737">
    <property type="term" value="C:cytoplasm"/>
    <property type="evidence" value="ECO:0007669"/>
    <property type="project" value="UniProtKB-SubCell"/>
</dbReference>
<feature type="binding site" evidence="9">
    <location>
        <position position="98"/>
    </location>
    <ligand>
        <name>ATP</name>
        <dbReference type="ChEBI" id="CHEBI:30616"/>
    </ligand>
</feature>
<comment type="similarity">
    <text evidence="9">Belongs to the bacterial CoaD family.</text>
</comment>
<feature type="site" description="Transition state stabilizer" evidence="9">
    <location>
        <position position="17"/>
    </location>
</feature>
<organism evidence="11 12">
    <name type="scientific">Thiospirochaeta perfilievii</name>
    <dbReference type="NCBI Taxonomy" id="252967"/>
    <lineage>
        <taxon>Bacteria</taxon>
        <taxon>Pseudomonadati</taxon>
        <taxon>Spirochaetota</taxon>
        <taxon>Spirochaetia</taxon>
        <taxon>Spirochaetales</taxon>
        <taxon>Spirochaetaceae</taxon>
        <taxon>Thiospirochaeta</taxon>
    </lineage>
</organism>
<keyword evidence="3 9" id="KW-0548">Nucleotidyltransferase</keyword>
<dbReference type="PANTHER" id="PTHR21342">
    <property type="entry name" value="PHOSPHOPANTETHEINE ADENYLYLTRANSFERASE"/>
    <property type="match status" value="1"/>
</dbReference>
<evidence type="ECO:0000313" key="11">
    <source>
        <dbReference type="EMBL" id="QEN05873.1"/>
    </source>
</evidence>
<evidence type="ECO:0000256" key="5">
    <source>
        <dbReference type="ARBA" id="ARBA00022840"/>
    </source>
</evidence>
<dbReference type="UniPathway" id="UPA00241">
    <property type="reaction ID" value="UER00355"/>
</dbReference>
<dbReference type="InterPro" id="IPR004821">
    <property type="entry name" value="Cyt_trans-like"/>
</dbReference>
<evidence type="ECO:0000256" key="2">
    <source>
        <dbReference type="ARBA" id="ARBA00022679"/>
    </source>
</evidence>
<comment type="catalytic activity">
    <reaction evidence="8 9">
        <text>(R)-4'-phosphopantetheine + ATP + H(+) = 3'-dephospho-CoA + diphosphate</text>
        <dbReference type="Rhea" id="RHEA:19801"/>
        <dbReference type="ChEBI" id="CHEBI:15378"/>
        <dbReference type="ChEBI" id="CHEBI:30616"/>
        <dbReference type="ChEBI" id="CHEBI:33019"/>
        <dbReference type="ChEBI" id="CHEBI:57328"/>
        <dbReference type="ChEBI" id="CHEBI:61723"/>
        <dbReference type="EC" id="2.7.7.3"/>
    </reaction>
</comment>
<dbReference type="GO" id="GO:0015937">
    <property type="term" value="P:coenzyme A biosynthetic process"/>
    <property type="evidence" value="ECO:0007669"/>
    <property type="project" value="UniProtKB-UniRule"/>
</dbReference>
<reference evidence="11 12" key="2">
    <citation type="submission" date="2019-09" db="EMBL/GenBank/DDBJ databases">
        <title>Complete Genome Sequence and Methylome Analysis of free living Spirochaetas.</title>
        <authorList>
            <person name="Leshcheva N."/>
            <person name="Mikheeva N."/>
        </authorList>
    </citation>
    <scope>NUCLEOTIDE SEQUENCE [LARGE SCALE GENOMIC DNA]</scope>
    <source>
        <strain evidence="11 12">P</strain>
    </source>
</reference>
<dbReference type="Proteomes" id="UP000323824">
    <property type="component" value="Chromosome"/>
</dbReference>
<dbReference type="NCBIfam" id="TIGR00125">
    <property type="entry name" value="cyt_tran_rel"/>
    <property type="match status" value="1"/>
</dbReference>
<keyword evidence="4 9" id="KW-0547">Nucleotide-binding</keyword>
<reference evidence="11 12" key="1">
    <citation type="submission" date="2019-02" db="EMBL/GenBank/DDBJ databases">
        <authorList>
            <person name="Fomenkov A."/>
            <person name="Dubinina G."/>
            <person name="Grabovich M."/>
            <person name="Vincze T."/>
            <person name="Roberts R.J."/>
        </authorList>
    </citation>
    <scope>NUCLEOTIDE SEQUENCE [LARGE SCALE GENOMIC DNA]</scope>
    <source>
        <strain evidence="11 12">P</strain>
    </source>
</reference>
<dbReference type="Gene3D" id="3.40.50.620">
    <property type="entry name" value="HUPs"/>
    <property type="match status" value="1"/>
</dbReference>
<evidence type="ECO:0000259" key="10">
    <source>
        <dbReference type="Pfam" id="PF01467"/>
    </source>
</evidence>
<dbReference type="OrthoDB" id="9806661at2"/>
<keyword evidence="7 9" id="KW-0173">Coenzyme A biosynthesis</keyword>
<dbReference type="HAMAP" id="MF_00151">
    <property type="entry name" value="PPAT_bact"/>
    <property type="match status" value="1"/>
</dbReference>
<protein>
    <recommendedName>
        <fullName evidence="9">Phosphopantetheine adenylyltransferase</fullName>
        <ecNumber evidence="9">2.7.7.3</ecNumber>
    </recommendedName>
    <alternativeName>
        <fullName evidence="9">Dephospho-CoA pyrophosphorylase</fullName>
    </alternativeName>
    <alternativeName>
        <fullName evidence="9">Pantetheine-phosphate adenylyltransferase</fullName>
        <shortName evidence="9">PPAT</shortName>
    </alternativeName>
</protein>
<dbReference type="AlphaFoldDB" id="A0A5C1QCP5"/>
<dbReference type="NCBIfam" id="TIGR01510">
    <property type="entry name" value="coaD_prev_kdtB"/>
    <property type="match status" value="1"/>
</dbReference>
<feature type="binding site" evidence="9">
    <location>
        <position position="41"/>
    </location>
    <ligand>
        <name>substrate</name>
    </ligand>
</feature>
<keyword evidence="6 9" id="KW-0460">Magnesium</keyword>
<evidence type="ECO:0000256" key="9">
    <source>
        <dbReference type="HAMAP-Rule" id="MF_00151"/>
    </source>
</evidence>
<comment type="subcellular location">
    <subcellularLocation>
        <location evidence="9">Cytoplasm</location>
    </subcellularLocation>
</comment>
<evidence type="ECO:0000313" key="12">
    <source>
        <dbReference type="Proteomes" id="UP000323824"/>
    </source>
</evidence>
<feature type="binding site" evidence="9">
    <location>
        <position position="17"/>
    </location>
    <ligand>
        <name>ATP</name>
        <dbReference type="ChEBI" id="CHEBI:30616"/>
    </ligand>
</feature>
<dbReference type="GO" id="GO:0004595">
    <property type="term" value="F:pantetheine-phosphate adenylyltransferase activity"/>
    <property type="evidence" value="ECO:0007669"/>
    <property type="project" value="UniProtKB-UniRule"/>
</dbReference>
<dbReference type="PANTHER" id="PTHR21342:SF1">
    <property type="entry name" value="PHOSPHOPANTETHEINE ADENYLYLTRANSFERASE"/>
    <property type="match status" value="1"/>
</dbReference>
<dbReference type="KEGG" id="sper:EW093_14570"/>
<evidence type="ECO:0000256" key="8">
    <source>
        <dbReference type="ARBA" id="ARBA00029346"/>
    </source>
</evidence>
<evidence type="ECO:0000256" key="6">
    <source>
        <dbReference type="ARBA" id="ARBA00022842"/>
    </source>
</evidence>
<gene>
    <name evidence="9" type="primary">coaD</name>
    <name evidence="11" type="ORF">EW093_14570</name>
</gene>
<dbReference type="EC" id="2.7.7.3" evidence="9"/>
<dbReference type="RefSeq" id="WP_149569107.1">
    <property type="nucleotide sequence ID" value="NZ_CP035807.1"/>
</dbReference>
<dbReference type="PRINTS" id="PR01020">
    <property type="entry name" value="LPSBIOSNTHSS"/>
</dbReference>
<feature type="binding site" evidence="9">
    <location>
        <position position="87"/>
    </location>
    <ligand>
        <name>substrate</name>
    </ligand>
</feature>
<evidence type="ECO:0000256" key="3">
    <source>
        <dbReference type="ARBA" id="ARBA00022695"/>
    </source>
</evidence>
<name>A0A5C1QCP5_9SPIO</name>
<accession>A0A5C1QCP5</accession>
<comment type="pathway">
    <text evidence="9">Cofactor biosynthesis; coenzyme A biosynthesis; CoA from (R)-pantothenate: step 4/5.</text>
</comment>
<keyword evidence="1 9" id="KW-0963">Cytoplasm</keyword>
<dbReference type="EMBL" id="CP035807">
    <property type="protein sequence ID" value="QEN05873.1"/>
    <property type="molecule type" value="Genomic_DNA"/>
</dbReference>
<comment type="subunit">
    <text evidence="9">Homohexamer.</text>
</comment>
<feature type="binding site" evidence="9">
    <location>
        <begin position="123"/>
        <end position="129"/>
    </location>
    <ligand>
        <name>ATP</name>
        <dbReference type="ChEBI" id="CHEBI:30616"/>
    </ligand>
</feature>